<keyword evidence="3" id="KW-0479">Metal-binding</keyword>
<dbReference type="GO" id="GO:0046872">
    <property type="term" value="F:metal ion binding"/>
    <property type="evidence" value="ECO:0007669"/>
    <property type="project" value="UniProtKB-KW"/>
</dbReference>
<evidence type="ECO:0000256" key="3">
    <source>
        <dbReference type="ARBA" id="ARBA00022723"/>
    </source>
</evidence>
<dbReference type="InterPro" id="IPR036820">
    <property type="entry name" value="Archease_dom_sf"/>
</dbReference>
<proteinExistence type="inferred from homology"/>
<keyword evidence="4" id="KW-0106">Calcium</keyword>
<protein>
    <submittedName>
        <fullName evidence="6">Archease</fullName>
    </submittedName>
</protein>
<reference evidence="6" key="1">
    <citation type="journal article" date="2020" name="mSystems">
        <title>Genome- and Community-Level Interaction Insights into Carbon Utilization and Element Cycling Functions of Hydrothermarchaeota in Hydrothermal Sediment.</title>
        <authorList>
            <person name="Zhou Z."/>
            <person name="Liu Y."/>
            <person name="Xu W."/>
            <person name="Pan J."/>
            <person name="Luo Z.H."/>
            <person name="Li M."/>
        </authorList>
    </citation>
    <scope>NUCLEOTIDE SEQUENCE [LARGE SCALE GENOMIC DNA]</scope>
    <source>
        <strain evidence="6">SpSt-192</strain>
    </source>
</reference>
<evidence type="ECO:0000313" key="6">
    <source>
        <dbReference type="EMBL" id="HEX69997.1"/>
    </source>
</evidence>
<dbReference type="AlphaFoldDB" id="A0A7C2WPN4"/>
<evidence type="ECO:0000256" key="1">
    <source>
        <dbReference type="ARBA" id="ARBA00007963"/>
    </source>
</evidence>
<accession>A0A7C2WPN4</accession>
<dbReference type="PANTHER" id="PTHR12682">
    <property type="entry name" value="ARCHEASE"/>
    <property type="match status" value="1"/>
</dbReference>
<dbReference type="PANTHER" id="PTHR12682:SF11">
    <property type="entry name" value="PROTEIN ARCHEASE"/>
    <property type="match status" value="1"/>
</dbReference>
<evidence type="ECO:0000256" key="2">
    <source>
        <dbReference type="ARBA" id="ARBA00022694"/>
    </source>
</evidence>
<dbReference type="GO" id="GO:0008033">
    <property type="term" value="P:tRNA processing"/>
    <property type="evidence" value="ECO:0007669"/>
    <property type="project" value="UniProtKB-KW"/>
</dbReference>
<dbReference type="Gene3D" id="3.55.10.10">
    <property type="entry name" value="Archease domain"/>
    <property type="match status" value="1"/>
</dbReference>
<organism evidence="6">
    <name type="scientific">Thermorudis sp</name>
    <dbReference type="NCBI Taxonomy" id="1969470"/>
    <lineage>
        <taxon>Bacteria</taxon>
        <taxon>Pseudomonadati</taxon>
        <taxon>Thermomicrobiota</taxon>
        <taxon>Thermomicrobia</taxon>
        <taxon>Thermomicrobia incertae sedis</taxon>
        <taxon>Thermorudis</taxon>
    </lineage>
</organism>
<comment type="caution">
    <text evidence="6">The sequence shown here is derived from an EMBL/GenBank/DDBJ whole genome shotgun (WGS) entry which is preliminary data.</text>
</comment>
<keyword evidence="2" id="KW-0819">tRNA processing</keyword>
<dbReference type="EMBL" id="DSID01000154">
    <property type="protein sequence ID" value="HEX69997.1"/>
    <property type="molecule type" value="Genomic_DNA"/>
</dbReference>
<name>A0A7C2WPN4_9BACT</name>
<comment type="similarity">
    <text evidence="1">Belongs to the archease family.</text>
</comment>
<gene>
    <name evidence="6" type="ORF">ENP13_01965</name>
</gene>
<dbReference type="Pfam" id="PF01951">
    <property type="entry name" value="Archease"/>
    <property type="match status" value="1"/>
</dbReference>
<evidence type="ECO:0000256" key="4">
    <source>
        <dbReference type="ARBA" id="ARBA00022837"/>
    </source>
</evidence>
<dbReference type="SUPFAM" id="SSF69819">
    <property type="entry name" value="MTH1598-like"/>
    <property type="match status" value="1"/>
</dbReference>
<sequence>MQAPRPFETFEHTADVGLLAHGRTLADVFAHAAQGMFALLVDLDAVRETESRRVEVADDDLASLLVAWLNELLFLFDVEHLLFRRFAVSLAERGGDALADQRGAGSPEGEGASRWRLTARAYGERVDPRRHLLGTHIKAATYHQAEVWQEQGVWHARVILDV</sequence>
<feature type="domain" description="Archease" evidence="5">
    <location>
        <begin position="7"/>
        <end position="162"/>
    </location>
</feature>
<dbReference type="InterPro" id="IPR002804">
    <property type="entry name" value="Archease"/>
</dbReference>
<dbReference type="InterPro" id="IPR023572">
    <property type="entry name" value="Archease_dom"/>
</dbReference>
<evidence type="ECO:0000259" key="5">
    <source>
        <dbReference type="Pfam" id="PF01951"/>
    </source>
</evidence>